<comment type="caution">
    <text evidence="1">The sequence shown here is derived from an EMBL/GenBank/DDBJ whole genome shotgun (WGS) entry which is preliminary data.</text>
</comment>
<protein>
    <submittedName>
        <fullName evidence="1">Uncharacterized protein</fullName>
    </submittedName>
</protein>
<organism evidence="1 2">
    <name type="scientific">Liparis tanakae</name>
    <name type="common">Tanaka's snailfish</name>
    <dbReference type="NCBI Taxonomy" id="230148"/>
    <lineage>
        <taxon>Eukaryota</taxon>
        <taxon>Metazoa</taxon>
        <taxon>Chordata</taxon>
        <taxon>Craniata</taxon>
        <taxon>Vertebrata</taxon>
        <taxon>Euteleostomi</taxon>
        <taxon>Actinopterygii</taxon>
        <taxon>Neopterygii</taxon>
        <taxon>Teleostei</taxon>
        <taxon>Neoteleostei</taxon>
        <taxon>Acanthomorphata</taxon>
        <taxon>Eupercaria</taxon>
        <taxon>Perciformes</taxon>
        <taxon>Cottioidei</taxon>
        <taxon>Cottales</taxon>
        <taxon>Liparidae</taxon>
        <taxon>Liparis</taxon>
    </lineage>
</organism>
<accession>A0A4Z2EL63</accession>
<evidence type="ECO:0000313" key="2">
    <source>
        <dbReference type="Proteomes" id="UP000314294"/>
    </source>
</evidence>
<dbReference type="EMBL" id="SRLO01005326">
    <property type="protein sequence ID" value="TNN29697.1"/>
    <property type="molecule type" value="Genomic_DNA"/>
</dbReference>
<dbReference type="AlphaFoldDB" id="A0A4Z2EL63"/>
<reference evidence="1 2" key="1">
    <citation type="submission" date="2019-03" db="EMBL/GenBank/DDBJ databases">
        <title>First draft genome of Liparis tanakae, snailfish: a comprehensive survey of snailfish specific genes.</title>
        <authorList>
            <person name="Kim W."/>
            <person name="Song I."/>
            <person name="Jeong J.-H."/>
            <person name="Kim D."/>
            <person name="Kim S."/>
            <person name="Ryu S."/>
            <person name="Song J.Y."/>
            <person name="Lee S.K."/>
        </authorList>
    </citation>
    <scope>NUCLEOTIDE SEQUENCE [LARGE SCALE GENOMIC DNA]</scope>
    <source>
        <tissue evidence="1">Muscle</tissue>
    </source>
</reference>
<evidence type="ECO:0000313" key="1">
    <source>
        <dbReference type="EMBL" id="TNN29697.1"/>
    </source>
</evidence>
<proteinExistence type="predicted"/>
<sequence>MAAAVTGAYRANMAAALAVAVGLRQAVFLQVSPDAEPGPLHPPLTLQPGLVPRVRHREDVSPVGRGAAAAAAAAAAAVSRGGHVDGGGDVVGVTHHL</sequence>
<gene>
    <name evidence="1" type="ORF">EYF80_060153</name>
</gene>
<keyword evidence="2" id="KW-1185">Reference proteome</keyword>
<dbReference type="Proteomes" id="UP000314294">
    <property type="component" value="Unassembled WGS sequence"/>
</dbReference>
<name>A0A4Z2EL63_9TELE</name>